<dbReference type="PANTHER" id="PTHR45528">
    <property type="entry name" value="SENSOR HISTIDINE KINASE CPXA"/>
    <property type="match status" value="1"/>
</dbReference>
<dbReference type="GO" id="GO:0005524">
    <property type="term" value="F:ATP binding"/>
    <property type="evidence" value="ECO:0007669"/>
    <property type="project" value="UniProtKB-KW"/>
</dbReference>
<keyword evidence="8" id="KW-0547">Nucleotide-binding</keyword>
<reference evidence="16" key="1">
    <citation type="journal article" date="2021" name="PeerJ">
        <title>Extensive microbial diversity within the chicken gut microbiome revealed by metagenomics and culture.</title>
        <authorList>
            <person name="Gilroy R."/>
            <person name="Ravi A."/>
            <person name="Getino M."/>
            <person name="Pursley I."/>
            <person name="Horton D.L."/>
            <person name="Alikhan N.F."/>
            <person name="Baker D."/>
            <person name="Gharbi K."/>
            <person name="Hall N."/>
            <person name="Watson M."/>
            <person name="Adriaenssens E.M."/>
            <person name="Foster-Nyarko E."/>
            <person name="Jarju S."/>
            <person name="Secka A."/>
            <person name="Antonio M."/>
            <person name="Oren A."/>
            <person name="Chaudhuri R.R."/>
            <person name="La Ragione R."/>
            <person name="Hildebrand F."/>
            <person name="Pallen M.J."/>
        </authorList>
    </citation>
    <scope>NUCLEOTIDE SEQUENCE</scope>
    <source>
        <strain evidence="16">ChiSjej1B19-8411</strain>
    </source>
</reference>
<dbReference type="InterPro" id="IPR036097">
    <property type="entry name" value="HisK_dim/P_sf"/>
</dbReference>
<dbReference type="InterPro" id="IPR003594">
    <property type="entry name" value="HATPase_dom"/>
</dbReference>
<keyword evidence="10" id="KW-0067">ATP-binding</keyword>
<comment type="caution">
    <text evidence="16">The sequence shown here is derived from an EMBL/GenBank/DDBJ whole genome shotgun (WGS) entry which is preliminary data.</text>
</comment>
<dbReference type="InterPro" id="IPR003661">
    <property type="entry name" value="HisK_dim/P_dom"/>
</dbReference>
<keyword evidence="12" id="KW-0902">Two-component regulatory system</keyword>
<keyword evidence="5" id="KW-0597">Phosphoprotein</keyword>
<comment type="subcellular location">
    <subcellularLocation>
        <location evidence="2">Cell membrane</location>
        <topology evidence="2">Multi-pass membrane protein</topology>
    </subcellularLocation>
</comment>
<evidence type="ECO:0000256" key="12">
    <source>
        <dbReference type="ARBA" id="ARBA00023012"/>
    </source>
</evidence>
<dbReference type="Proteomes" id="UP000886817">
    <property type="component" value="Unassembled WGS sequence"/>
</dbReference>
<evidence type="ECO:0000256" key="11">
    <source>
        <dbReference type="ARBA" id="ARBA00022989"/>
    </source>
</evidence>
<dbReference type="SUPFAM" id="SSF47384">
    <property type="entry name" value="Homodimeric domain of signal transducing histidine kinase"/>
    <property type="match status" value="1"/>
</dbReference>
<evidence type="ECO:0000256" key="5">
    <source>
        <dbReference type="ARBA" id="ARBA00022553"/>
    </source>
</evidence>
<dbReference type="SMART" id="SM00387">
    <property type="entry name" value="HATPase_c"/>
    <property type="match status" value="1"/>
</dbReference>
<comment type="catalytic activity">
    <reaction evidence="1">
        <text>ATP + protein L-histidine = ADP + protein N-phospho-L-histidine.</text>
        <dbReference type="EC" id="2.7.13.3"/>
    </reaction>
</comment>
<dbReference type="PROSITE" id="PS50109">
    <property type="entry name" value="HIS_KIN"/>
    <property type="match status" value="1"/>
</dbReference>
<evidence type="ECO:0000256" key="10">
    <source>
        <dbReference type="ARBA" id="ARBA00022840"/>
    </source>
</evidence>
<keyword evidence="7 14" id="KW-0812">Transmembrane</keyword>
<dbReference type="InterPro" id="IPR050398">
    <property type="entry name" value="HssS/ArlS-like"/>
</dbReference>
<keyword evidence="13 14" id="KW-0472">Membrane</keyword>
<feature type="transmembrane region" description="Helical" evidence="14">
    <location>
        <begin position="16"/>
        <end position="40"/>
    </location>
</feature>
<evidence type="ECO:0000313" key="17">
    <source>
        <dbReference type="Proteomes" id="UP000886817"/>
    </source>
</evidence>
<dbReference type="Gene3D" id="1.10.287.130">
    <property type="match status" value="1"/>
</dbReference>
<dbReference type="PANTHER" id="PTHR45528:SF1">
    <property type="entry name" value="SENSOR HISTIDINE KINASE CPXA"/>
    <property type="match status" value="1"/>
</dbReference>
<evidence type="ECO:0000256" key="9">
    <source>
        <dbReference type="ARBA" id="ARBA00022777"/>
    </source>
</evidence>
<dbReference type="Pfam" id="PF02518">
    <property type="entry name" value="HATPase_c"/>
    <property type="match status" value="1"/>
</dbReference>
<dbReference type="EMBL" id="DXEX01000002">
    <property type="protein sequence ID" value="HIX58093.1"/>
    <property type="molecule type" value="Genomic_DNA"/>
</dbReference>
<evidence type="ECO:0000256" key="14">
    <source>
        <dbReference type="SAM" id="Phobius"/>
    </source>
</evidence>
<dbReference type="SUPFAM" id="SSF55874">
    <property type="entry name" value="ATPase domain of HSP90 chaperone/DNA topoisomerase II/histidine kinase"/>
    <property type="match status" value="1"/>
</dbReference>
<sequence>MDTKWKNLTERQWKRLMFAGVVAASVLGTLVCILIRYQILSWYWGSTELQKIFKASVTLAVLFLLTAGGLLHQYFRYRKSGAIREQIHLSAADRFPSEGALAFLLISGIWWLYGIYGPYTLVWNRYMLWGAIDIIRVVLILTVTTGCFWGCCVLLYRKRVLGVFREHSLILQLIRNYRNRTPWERQLQNRNRAGMIAAVILTGLSFFYMAEGGVFLSVFELVLGCVSILLLFILFVRFCYFGKWNREIGVLVQRITAMSQGETPEEEAVLPESSLLYEAYTGLQQIDDAMRKSIQKQVQAEKLKVDLITNVSHDLKTPLTSMVGYTDLLKKEELSEEARDYVEVISRKQEQLRDMIQDLFELSKSTSGAEQFKTERLDMRRLVEQTMGNMEDVIADSGFVIRTEFGEEPLPFLGDNGKMHRVVQNLLENALKYSLQGTRIYLGASAEKGRVKMWIKNISAYEMNFSPEEITERFVRGDTSRTTKGHGLGLAIASSYVGNMGGTLEISIDGDLFKVELEFPLAK</sequence>
<evidence type="ECO:0000256" key="2">
    <source>
        <dbReference type="ARBA" id="ARBA00004651"/>
    </source>
</evidence>
<reference evidence="16" key="2">
    <citation type="submission" date="2021-04" db="EMBL/GenBank/DDBJ databases">
        <authorList>
            <person name="Gilroy R."/>
        </authorList>
    </citation>
    <scope>NUCLEOTIDE SEQUENCE</scope>
    <source>
        <strain evidence="16">ChiSjej1B19-8411</strain>
    </source>
</reference>
<evidence type="ECO:0000259" key="15">
    <source>
        <dbReference type="PROSITE" id="PS50109"/>
    </source>
</evidence>
<proteinExistence type="predicted"/>
<feature type="transmembrane region" description="Helical" evidence="14">
    <location>
        <begin position="95"/>
        <end position="114"/>
    </location>
</feature>
<evidence type="ECO:0000313" key="16">
    <source>
        <dbReference type="EMBL" id="HIX58093.1"/>
    </source>
</evidence>
<name>A0A9D1WFR6_9FIRM</name>
<gene>
    <name evidence="16" type="ORF">IAA45_00030</name>
</gene>
<dbReference type="CDD" id="cd00082">
    <property type="entry name" value="HisKA"/>
    <property type="match status" value="1"/>
</dbReference>
<keyword evidence="6" id="KW-0808">Transferase</keyword>
<accession>A0A9D1WFR6</accession>
<dbReference type="AlphaFoldDB" id="A0A9D1WFR6"/>
<evidence type="ECO:0000256" key="7">
    <source>
        <dbReference type="ARBA" id="ARBA00022692"/>
    </source>
</evidence>
<feature type="transmembrane region" description="Helical" evidence="14">
    <location>
        <begin position="52"/>
        <end position="75"/>
    </location>
</feature>
<dbReference type="EC" id="2.7.13.3" evidence="3"/>
<dbReference type="FunFam" id="1.10.287.130:FF:000001">
    <property type="entry name" value="Two-component sensor histidine kinase"/>
    <property type="match status" value="1"/>
</dbReference>
<evidence type="ECO:0000256" key="13">
    <source>
        <dbReference type="ARBA" id="ARBA00023136"/>
    </source>
</evidence>
<keyword evidence="4" id="KW-1003">Cell membrane</keyword>
<keyword evidence="9 16" id="KW-0418">Kinase</keyword>
<feature type="transmembrane region" description="Helical" evidence="14">
    <location>
        <begin position="216"/>
        <end position="236"/>
    </location>
</feature>
<dbReference type="Gene3D" id="3.30.565.10">
    <property type="entry name" value="Histidine kinase-like ATPase, C-terminal domain"/>
    <property type="match status" value="1"/>
</dbReference>
<dbReference type="GO" id="GO:0005886">
    <property type="term" value="C:plasma membrane"/>
    <property type="evidence" value="ECO:0007669"/>
    <property type="project" value="UniProtKB-SubCell"/>
</dbReference>
<evidence type="ECO:0000256" key="6">
    <source>
        <dbReference type="ARBA" id="ARBA00022679"/>
    </source>
</evidence>
<evidence type="ECO:0000256" key="8">
    <source>
        <dbReference type="ARBA" id="ARBA00022741"/>
    </source>
</evidence>
<dbReference type="GO" id="GO:0000155">
    <property type="term" value="F:phosphorelay sensor kinase activity"/>
    <property type="evidence" value="ECO:0007669"/>
    <property type="project" value="InterPro"/>
</dbReference>
<evidence type="ECO:0000256" key="1">
    <source>
        <dbReference type="ARBA" id="ARBA00000085"/>
    </source>
</evidence>
<protein>
    <recommendedName>
        <fullName evidence="3">histidine kinase</fullName>
        <ecNumber evidence="3">2.7.13.3</ecNumber>
    </recommendedName>
</protein>
<feature type="transmembrane region" description="Helical" evidence="14">
    <location>
        <begin position="193"/>
        <end position="210"/>
    </location>
</feature>
<evidence type="ECO:0000256" key="3">
    <source>
        <dbReference type="ARBA" id="ARBA00012438"/>
    </source>
</evidence>
<feature type="transmembrane region" description="Helical" evidence="14">
    <location>
        <begin position="134"/>
        <end position="156"/>
    </location>
</feature>
<dbReference type="InterPro" id="IPR005467">
    <property type="entry name" value="His_kinase_dom"/>
</dbReference>
<organism evidence="16 17">
    <name type="scientific">Candidatus Blautia gallistercoris</name>
    <dbReference type="NCBI Taxonomy" id="2838490"/>
    <lineage>
        <taxon>Bacteria</taxon>
        <taxon>Bacillati</taxon>
        <taxon>Bacillota</taxon>
        <taxon>Clostridia</taxon>
        <taxon>Lachnospirales</taxon>
        <taxon>Lachnospiraceae</taxon>
        <taxon>Blautia</taxon>
    </lineage>
</organism>
<evidence type="ECO:0000256" key="4">
    <source>
        <dbReference type="ARBA" id="ARBA00022475"/>
    </source>
</evidence>
<dbReference type="SMART" id="SM00388">
    <property type="entry name" value="HisKA"/>
    <property type="match status" value="1"/>
</dbReference>
<feature type="domain" description="Histidine kinase" evidence="15">
    <location>
        <begin position="310"/>
        <end position="523"/>
    </location>
</feature>
<dbReference type="InterPro" id="IPR036890">
    <property type="entry name" value="HATPase_C_sf"/>
</dbReference>
<keyword evidence="11 14" id="KW-1133">Transmembrane helix</keyword>
<dbReference type="Pfam" id="PF00512">
    <property type="entry name" value="HisKA"/>
    <property type="match status" value="1"/>
</dbReference>